<dbReference type="GO" id="GO:0051536">
    <property type="term" value="F:iron-sulfur cluster binding"/>
    <property type="evidence" value="ECO:0007669"/>
    <property type="project" value="UniProtKB-KW"/>
</dbReference>
<dbReference type="Gene3D" id="3.40.50.360">
    <property type="match status" value="1"/>
</dbReference>
<evidence type="ECO:0000259" key="6">
    <source>
        <dbReference type="PROSITE" id="PS51379"/>
    </source>
</evidence>
<organism evidence="7 8">
    <name type="scientific">Endomicrobium proavitum</name>
    <dbReference type="NCBI Taxonomy" id="1408281"/>
    <lineage>
        <taxon>Bacteria</taxon>
        <taxon>Pseudomonadati</taxon>
        <taxon>Elusimicrobiota</taxon>
        <taxon>Endomicrobiia</taxon>
        <taxon>Endomicrobiales</taxon>
        <taxon>Endomicrobiaceae</taxon>
        <taxon>Endomicrobium</taxon>
    </lineage>
</organism>
<dbReference type="GO" id="GO:0010181">
    <property type="term" value="F:FMN binding"/>
    <property type="evidence" value="ECO:0007669"/>
    <property type="project" value="InterPro"/>
</dbReference>
<dbReference type="PROSITE" id="PS00201">
    <property type="entry name" value="FLAVODOXIN"/>
    <property type="match status" value="1"/>
</dbReference>
<keyword evidence="4" id="KW-0411">Iron-sulfur</keyword>
<dbReference type="GO" id="GO:0046872">
    <property type="term" value="F:metal ion binding"/>
    <property type="evidence" value="ECO:0007669"/>
    <property type="project" value="UniProtKB-KW"/>
</dbReference>
<dbReference type="KEGG" id="epo:Epro_0171"/>
<dbReference type="AlphaFoldDB" id="A0A0G3WI39"/>
<evidence type="ECO:0000256" key="4">
    <source>
        <dbReference type="ARBA" id="ARBA00023014"/>
    </source>
</evidence>
<evidence type="ECO:0000256" key="1">
    <source>
        <dbReference type="ARBA" id="ARBA00001917"/>
    </source>
</evidence>
<accession>A0A0G3WI39</accession>
<feature type="domain" description="4Fe-4S ferredoxin-type" evidence="6">
    <location>
        <begin position="188"/>
        <end position="217"/>
    </location>
</feature>
<protein>
    <submittedName>
        <fullName evidence="7">Ferredoxin</fullName>
    </submittedName>
</protein>
<feature type="domain" description="4Fe-4S ferredoxin-type" evidence="6">
    <location>
        <begin position="218"/>
        <end position="247"/>
    </location>
</feature>
<dbReference type="PROSITE" id="PS51379">
    <property type="entry name" value="4FE4S_FER_2"/>
    <property type="match status" value="2"/>
</dbReference>
<keyword evidence="8" id="KW-1185">Reference proteome</keyword>
<dbReference type="SUPFAM" id="SSF52218">
    <property type="entry name" value="Flavoproteins"/>
    <property type="match status" value="1"/>
</dbReference>
<dbReference type="InterPro" id="IPR029039">
    <property type="entry name" value="Flavoprotein-like_sf"/>
</dbReference>
<dbReference type="GO" id="GO:0009055">
    <property type="term" value="F:electron transfer activity"/>
    <property type="evidence" value="ECO:0007669"/>
    <property type="project" value="InterPro"/>
</dbReference>
<dbReference type="Gene3D" id="3.30.70.20">
    <property type="match status" value="1"/>
</dbReference>
<dbReference type="SUPFAM" id="SSF54862">
    <property type="entry name" value="4Fe-4S ferredoxins"/>
    <property type="match status" value="1"/>
</dbReference>
<evidence type="ECO:0000256" key="2">
    <source>
        <dbReference type="ARBA" id="ARBA00022723"/>
    </source>
</evidence>
<dbReference type="InterPro" id="IPR017896">
    <property type="entry name" value="4Fe4S_Fe-S-bd"/>
</dbReference>
<dbReference type="InterPro" id="IPR047964">
    <property type="entry name" value="EFR1-like"/>
</dbReference>
<dbReference type="STRING" id="1408281.Epro_0171"/>
<gene>
    <name evidence="7" type="ORF">Epro_0171</name>
</gene>
<dbReference type="InterPro" id="IPR001226">
    <property type="entry name" value="Flavodoxin_CS"/>
</dbReference>
<dbReference type="InterPro" id="IPR008254">
    <property type="entry name" value="Flavodoxin/NO_synth"/>
</dbReference>
<proteinExistence type="predicted"/>
<evidence type="ECO:0000313" key="7">
    <source>
        <dbReference type="EMBL" id="AKL97550.1"/>
    </source>
</evidence>
<evidence type="ECO:0000256" key="3">
    <source>
        <dbReference type="ARBA" id="ARBA00023004"/>
    </source>
</evidence>
<dbReference type="Proteomes" id="UP000035337">
    <property type="component" value="Chromosome"/>
</dbReference>
<comment type="cofactor">
    <cofactor evidence="1">
        <name>FMN</name>
        <dbReference type="ChEBI" id="CHEBI:58210"/>
    </cofactor>
</comment>
<dbReference type="InterPro" id="IPR017900">
    <property type="entry name" value="4Fe4S_Fe_S_CS"/>
</dbReference>
<keyword evidence="3" id="KW-0408">Iron</keyword>
<dbReference type="EMBL" id="CP009498">
    <property type="protein sequence ID" value="AKL97550.1"/>
    <property type="molecule type" value="Genomic_DNA"/>
</dbReference>
<name>A0A0G3WI39_9BACT</name>
<dbReference type="PROSITE" id="PS00198">
    <property type="entry name" value="4FE4S_FER_1"/>
    <property type="match status" value="1"/>
</dbReference>
<keyword evidence="2" id="KW-0479">Metal-binding</keyword>
<sequence length="266" mass="29725">MKNKNVDIYFFTGTGNTYLAAKKISEVLTQHEHKVRLANIENTKPENIDLSKTIGLGFAIACWNTYPFVRRFIKSLPSGNGAEVFVFTTMGNSSLKAAQTVADILKNKGYVPIAAQGFKMPNNWLGVQSEEKNAAKKEKALRKIENFALDIAHSSAYAQKTNLFFNFCFLATSAITSLWETKFWQNIIRFKTDKTKCTKCGLCAKICSVGQITIAGGYPVFNKNKCQLCLRCFSYCPARALNSLVTGKKVYKALNNKEVSECFLLK</sequence>
<dbReference type="RefSeq" id="WP_052569721.1">
    <property type="nucleotide sequence ID" value="NZ_CP009498.1"/>
</dbReference>
<dbReference type="Pfam" id="PF00037">
    <property type="entry name" value="Fer4"/>
    <property type="match status" value="1"/>
</dbReference>
<feature type="domain" description="Flavodoxin-like" evidence="5">
    <location>
        <begin position="6"/>
        <end position="152"/>
    </location>
</feature>
<evidence type="ECO:0000313" key="8">
    <source>
        <dbReference type="Proteomes" id="UP000035337"/>
    </source>
</evidence>
<reference evidence="7 8" key="1">
    <citation type="submission" date="2014-09" db="EMBL/GenBank/DDBJ databases">
        <title>Complete genome sequence of Endomicrobium proavitum.</title>
        <authorList>
            <person name="Zheng H."/>
        </authorList>
    </citation>
    <scope>NUCLEOTIDE SEQUENCE [LARGE SCALE GENOMIC DNA]</scope>
    <source>
        <strain evidence="7 8">Rsa215</strain>
    </source>
</reference>
<dbReference type="OrthoDB" id="9813995at2"/>
<dbReference type="NCBIfam" id="NF038196">
    <property type="entry name" value="ferrodoxin_EFR1"/>
    <property type="match status" value="1"/>
</dbReference>
<evidence type="ECO:0000259" key="5">
    <source>
        <dbReference type="PROSITE" id="PS50902"/>
    </source>
</evidence>
<dbReference type="PROSITE" id="PS50902">
    <property type="entry name" value="FLAVODOXIN_LIKE"/>
    <property type="match status" value="1"/>
</dbReference>